<dbReference type="PANTHER" id="PTHR30537">
    <property type="entry name" value="HTH-TYPE TRANSCRIPTIONAL REGULATOR"/>
    <property type="match status" value="1"/>
</dbReference>
<dbReference type="CDD" id="cd08422">
    <property type="entry name" value="PBP2_CrgA_like"/>
    <property type="match status" value="1"/>
</dbReference>
<dbReference type="SUPFAM" id="SSF53850">
    <property type="entry name" value="Periplasmic binding protein-like II"/>
    <property type="match status" value="1"/>
</dbReference>
<dbReference type="InterPro" id="IPR036390">
    <property type="entry name" value="WH_DNA-bd_sf"/>
</dbReference>
<keyword evidence="7" id="KW-1185">Reference proteome</keyword>
<evidence type="ECO:0000256" key="4">
    <source>
        <dbReference type="ARBA" id="ARBA00023163"/>
    </source>
</evidence>
<dbReference type="FunFam" id="1.10.10.10:FF:000001">
    <property type="entry name" value="LysR family transcriptional regulator"/>
    <property type="match status" value="1"/>
</dbReference>
<name>A0A193LH12_9GAMM</name>
<dbReference type="PANTHER" id="PTHR30537:SF5">
    <property type="entry name" value="HTH-TYPE TRANSCRIPTIONAL ACTIVATOR TTDR-RELATED"/>
    <property type="match status" value="1"/>
</dbReference>
<evidence type="ECO:0000256" key="2">
    <source>
        <dbReference type="ARBA" id="ARBA00023015"/>
    </source>
</evidence>
<dbReference type="Pfam" id="PF00126">
    <property type="entry name" value="HTH_1"/>
    <property type="match status" value="1"/>
</dbReference>
<organism evidence="6 7">
    <name type="scientific">Woeseia oceani</name>
    <dbReference type="NCBI Taxonomy" id="1548547"/>
    <lineage>
        <taxon>Bacteria</taxon>
        <taxon>Pseudomonadati</taxon>
        <taxon>Pseudomonadota</taxon>
        <taxon>Gammaproteobacteria</taxon>
        <taxon>Woeseiales</taxon>
        <taxon>Woeseiaceae</taxon>
        <taxon>Woeseia</taxon>
    </lineage>
</organism>
<dbReference type="GO" id="GO:0006351">
    <property type="term" value="P:DNA-templated transcription"/>
    <property type="evidence" value="ECO:0007669"/>
    <property type="project" value="TreeGrafter"/>
</dbReference>
<dbReference type="Gene3D" id="3.40.190.290">
    <property type="match status" value="1"/>
</dbReference>
<dbReference type="Gene3D" id="1.10.10.10">
    <property type="entry name" value="Winged helix-like DNA-binding domain superfamily/Winged helix DNA-binding domain"/>
    <property type="match status" value="1"/>
</dbReference>
<dbReference type="Pfam" id="PF03466">
    <property type="entry name" value="LysR_substrate"/>
    <property type="match status" value="1"/>
</dbReference>
<sequence length="323" mass="34897">MNVADVQIFTKVAATRSFSEAAALLGVTRSTVSKSISRLETDLGVVLLNRTPRNVSLTDAGRTFFQHSLEVDESLERAIASVIGADQRPSGNVSCSLPTSLGATLIAPLMRKFREAWPEVSLSLQFDDRYVDLIGSNIDVAIRVAQKLDDSSLLSRRIGSTREILVASPGYLAKHGEPQDIQALKSHRCLAVGNASKKRAIWRLEGPDGPAEVTVDCGTTSNSVLALILAACMDDGIICVPELFVSGELSQGLLARVLPGSNDALNYGVYAVYPNLKPPAKIRAFIDFVEAELMSINTMDRWSLLPADNYNPSKPITLRKLTG</sequence>
<dbReference type="AlphaFoldDB" id="A0A193LH12"/>
<dbReference type="KEGG" id="woc:BA177_11570"/>
<dbReference type="Proteomes" id="UP000092695">
    <property type="component" value="Chromosome"/>
</dbReference>
<accession>A0A193LH12</accession>
<proteinExistence type="inferred from homology"/>
<dbReference type="EMBL" id="CP016268">
    <property type="protein sequence ID" value="ANO51753.1"/>
    <property type="molecule type" value="Genomic_DNA"/>
</dbReference>
<dbReference type="GO" id="GO:0003700">
    <property type="term" value="F:DNA-binding transcription factor activity"/>
    <property type="evidence" value="ECO:0007669"/>
    <property type="project" value="InterPro"/>
</dbReference>
<comment type="similarity">
    <text evidence="1">Belongs to the LysR transcriptional regulatory family.</text>
</comment>
<dbReference type="RefSeq" id="WP_068616377.1">
    <property type="nucleotide sequence ID" value="NZ_CP016268.1"/>
</dbReference>
<protein>
    <recommendedName>
        <fullName evidence="5">HTH lysR-type domain-containing protein</fullName>
    </recommendedName>
</protein>
<dbReference type="PROSITE" id="PS50931">
    <property type="entry name" value="HTH_LYSR"/>
    <property type="match status" value="1"/>
</dbReference>
<keyword evidence="3" id="KW-0238">DNA-binding</keyword>
<evidence type="ECO:0000313" key="7">
    <source>
        <dbReference type="Proteomes" id="UP000092695"/>
    </source>
</evidence>
<evidence type="ECO:0000313" key="6">
    <source>
        <dbReference type="EMBL" id="ANO51753.1"/>
    </source>
</evidence>
<evidence type="ECO:0000256" key="1">
    <source>
        <dbReference type="ARBA" id="ARBA00009437"/>
    </source>
</evidence>
<keyword evidence="2" id="KW-0805">Transcription regulation</keyword>
<feature type="domain" description="HTH lysR-type" evidence="5">
    <location>
        <begin position="1"/>
        <end position="58"/>
    </location>
</feature>
<keyword evidence="4" id="KW-0804">Transcription</keyword>
<gene>
    <name evidence="6" type="ORF">BA177_11570</name>
</gene>
<evidence type="ECO:0000259" key="5">
    <source>
        <dbReference type="PROSITE" id="PS50931"/>
    </source>
</evidence>
<dbReference type="InterPro" id="IPR036388">
    <property type="entry name" value="WH-like_DNA-bd_sf"/>
</dbReference>
<dbReference type="InterPro" id="IPR005119">
    <property type="entry name" value="LysR_subst-bd"/>
</dbReference>
<dbReference type="STRING" id="1548547.BA177_11570"/>
<dbReference type="InterPro" id="IPR058163">
    <property type="entry name" value="LysR-type_TF_proteobact-type"/>
</dbReference>
<dbReference type="SUPFAM" id="SSF46785">
    <property type="entry name" value="Winged helix' DNA-binding domain"/>
    <property type="match status" value="1"/>
</dbReference>
<dbReference type="InterPro" id="IPR000847">
    <property type="entry name" value="LysR_HTH_N"/>
</dbReference>
<dbReference type="GO" id="GO:0043565">
    <property type="term" value="F:sequence-specific DNA binding"/>
    <property type="evidence" value="ECO:0007669"/>
    <property type="project" value="TreeGrafter"/>
</dbReference>
<reference evidence="6 7" key="1">
    <citation type="submission" date="2016-06" db="EMBL/GenBank/DDBJ databases">
        <title>Complete genome sequence of a deep-branching marine Gamma Proteobacterium Woeseia oceani type strain XK5.</title>
        <authorList>
            <person name="Mu D."/>
            <person name="Du Z."/>
        </authorList>
    </citation>
    <scope>NUCLEOTIDE SEQUENCE [LARGE SCALE GENOMIC DNA]</scope>
    <source>
        <strain evidence="6 7">XK5</strain>
    </source>
</reference>
<evidence type="ECO:0000256" key="3">
    <source>
        <dbReference type="ARBA" id="ARBA00023125"/>
    </source>
</evidence>